<dbReference type="AlphaFoldDB" id="A0A081N8Q2"/>
<gene>
    <name evidence="2" type="ORF">GZ77_11145</name>
</gene>
<name>A0A081N8Q2_9GAMM</name>
<proteinExistence type="predicted"/>
<evidence type="ECO:0000313" key="2">
    <source>
        <dbReference type="EMBL" id="KEQ14825.1"/>
    </source>
</evidence>
<reference evidence="2 3" key="1">
    <citation type="submission" date="2014-06" db="EMBL/GenBank/DDBJ databases">
        <title>Whole Genome Sequences of Three Symbiotic Endozoicomonas Bacteria.</title>
        <authorList>
            <person name="Neave M.J."/>
            <person name="Apprill A."/>
            <person name="Voolstra C.R."/>
        </authorList>
    </citation>
    <scope>NUCLEOTIDE SEQUENCE [LARGE SCALE GENOMIC DNA]</scope>
    <source>
        <strain evidence="2 3">LMG 24815</strain>
    </source>
</reference>
<organism evidence="2 3">
    <name type="scientific">Endozoicomonas montiporae</name>
    <dbReference type="NCBI Taxonomy" id="1027273"/>
    <lineage>
        <taxon>Bacteria</taxon>
        <taxon>Pseudomonadati</taxon>
        <taxon>Pseudomonadota</taxon>
        <taxon>Gammaproteobacteria</taxon>
        <taxon>Oceanospirillales</taxon>
        <taxon>Endozoicomonadaceae</taxon>
        <taxon>Endozoicomonas</taxon>
    </lineage>
</organism>
<accession>A0A081N8Q2</accession>
<feature type="chain" id="PRO_5001760603" evidence="1">
    <location>
        <begin position="19"/>
        <end position="344"/>
    </location>
</feature>
<comment type="caution">
    <text evidence="2">The sequence shown here is derived from an EMBL/GenBank/DDBJ whole genome shotgun (WGS) entry which is preliminary data.</text>
</comment>
<keyword evidence="1" id="KW-0732">Signal</keyword>
<evidence type="ECO:0000313" key="3">
    <source>
        <dbReference type="Proteomes" id="UP000028006"/>
    </source>
</evidence>
<sequence length="344" mass="39035">MKRCWLLLLGLVASLSGAASCRSTDGYLLEPVYQKRFRLESRYLTLTLKSVAGTHRFAVMESLNENLAIDSLFTEWGYSANGENVSHSRLQPMSFGSLVLPEDLRTTFNKVSDEDIIHQHLGNEHAKVSGILGRPFLDRFQWQFRQNELRVFKDCDPHFPGGLDTFVFDVDRYDLLHNQKKLAGEIMHAHINSDNHRYDLAVKLTFSPDTSLYMVGNISPGTFRKLIPNVRLMFLERVFISDSAIHGGNELHKLVLTAEKELPGKHQPGSTRMPVMKKAEALLRPGNDDVPSHLELSLFGLSRRLKGEILWFRTDGQTCVRFSDLKTSNIGEPSSDFGVTRRVF</sequence>
<dbReference type="EMBL" id="JOKG01000002">
    <property type="protein sequence ID" value="KEQ14825.1"/>
    <property type="molecule type" value="Genomic_DNA"/>
</dbReference>
<feature type="signal peptide" evidence="1">
    <location>
        <begin position="1"/>
        <end position="18"/>
    </location>
</feature>
<dbReference type="PROSITE" id="PS51257">
    <property type="entry name" value="PROKAR_LIPOPROTEIN"/>
    <property type="match status" value="1"/>
</dbReference>
<dbReference type="RefSeq" id="WP_034874914.1">
    <property type="nucleotide sequence ID" value="NZ_JOKG01000002.1"/>
</dbReference>
<evidence type="ECO:0000256" key="1">
    <source>
        <dbReference type="SAM" id="SignalP"/>
    </source>
</evidence>
<dbReference type="Proteomes" id="UP000028006">
    <property type="component" value="Unassembled WGS sequence"/>
</dbReference>
<protein>
    <submittedName>
        <fullName evidence="2">Uncharacterized protein</fullName>
    </submittedName>
</protein>
<keyword evidence="3" id="KW-1185">Reference proteome</keyword>